<feature type="binding site" evidence="5">
    <location>
        <position position="49"/>
    </location>
    <ligand>
        <name>Zn(2+)</name>
        <dbReference type="ChEBI" id="CHEBI:29105"/>
        <label>2</label>
        <note>catalytic</note>
    </ligand>
</feature>
<dbReference type="Pfam" id="PF04828">
    <property type="entry name" value="GFA"/>
    <property type="match status" value="1"/>
</dbReference>
<protein>
    <recommendedName>
        <fullName evidence="5">Putative glutathione-dependent formaldehyde-activating enzyme</fullName>
        <ecNumber evidence="5">4.4.1.22</ecNumber>
    </recommendedName>
    <alternativeName>
        <fullName evidence="5">S-(hydroxymethyl)glutathione synthase</fullName>
    </alternativeName>
</protein>
<feature type="binding site" evidence="5">
    <location>
        <position position="51"/>
    </location>
    <ligand>
        <name>Zn(2+)</name>
        <dbReference type="ChEBI" id="CHEBI:29105"/>
        <label>2</label>
        <note>catalytic</note>
    </ligand>
</feature>
<feature type="binding site" evidence="5">
    <location>
        <position position="27"/>
    </location>
    <ligand>
        <name>Zn(2+)</name>
        <dbReference type="ChEBI" id="CHEBI:29105"/>
        <label>1</label>
        <note>structural</note>
    </ligand>
</feature>
<dbReference type="EMBL" id="JAWDJX010000026">
    <property type="protein sequence ID" value="KAK3051378.1"/>
    <property type="molecule type" value="Genomic_DNA"/>
</dbReference>
<dbReference type="SUPFAM" id="SSF51316">
    <property type="entry name" value="Mss4-like"/>
    <property type="match status" value="1"/>
</dbReference>
<dbReference type="NCBIfam" id="TIGR02820">
    <property type="entry name" value="formald_GSH"/>
    <property type="match status" value="1"/>
</dbReference>
<dbReference type="InterPro" id="IPR011057">
    <property type="entry name" value="Mss4-like_sf"/>
</dbReference>
<accession>A0AAJ0DCJ5</accession>
<name>A0AAJ0DCJ5_9PEZI</name>
<reference evidence="7" key="1">
    <citation type="submission" date="2023-04" db="EMBL/GenBank/DDBJ databases">
        <title>Black Yeasts Isolated from many extreme environments.</title>
        <authorList>
            <person name="Coleine C."/>
            <person name="Stajich J.E."/>
            <person name="Selbmann L."/>
        </authorList>
    </citation>
    <scope>NUCLEOTIDE SEQUENCE</scope>
    <source>
        <strain evidence="7">CCFEE 5312</strain>
    </source>
</reference>
<evidence type="ECO:0000313" key="7">
    <source>
        <dbReference type="EMBL" id="KAK3051378.1"/>
    </source>
</evidence>
<dbReference type="Gene3D" id="3.90.1590.10">
    <property type="entry name" value="glutathione-dependent formaldehyde- activating enzyme (gfa)"/>
    <property type="match status" value="1"/>
</dbReference>
<evidence type="ECO:0000256" key="3">
    <source>
        <dbReference type="ARBA" id="ARBA00022833"/>
    </source>
</evidence>
<dbReference type="PANTHER" id="PTHR33337:SF40">
    <property type="entry name" value="CENP-V_GFA DOMAIN-CONTAINING PROTEIN-RELATED"/>
    <property type="match status" value="1"/>
</dbReference>
<dbReference type="InterPro" id="IPR006913">
    <property type="entry name" value="CENP-V/GFA"/>
</dbReference>
<dbReference type="NCBIfam" id="NF003829">
    <property type="entry name" value="PRK05417.1"/>
    <property type="match status" value="1"/>
</dbReference>
<comment type="catalytic activity">
    <reaction evidence="5">
        <text>S-(hydroxymethyl)glutathione = glutathione + formaldehyde</text>
        <dbReference type="Rhea" id="RHEA:22488"/>
        <dbReference type="ChEBI" id="CHEBI:16842"/>
        <dbReference type="ChEBI" id="CHEBI:57925"/>
        <dbReference type="ChEBI" id="CHEBI:58758"/>
        <dbReference type="EC" id="4.4.1.22"/>
    </reaction>
</comment>
<evidence type="ECO:0000256" key="4">
    <source>
        <dbReference type="ARBA" id="ARBA00023239"/>
    </source>
</evidence>
<sequence>MSLKLHPLIDNGLSKGDSNKSGGKLYCKCSGSKRVEVTLGDNVAFNHACGCSKCWKPENALFSVVGVVATDKVNATANKDKLEVVDKNAVILRNACKDCGVHMYGRIEQDHPFKGLDFVHAELSEENGWQEPQFAAFVSSIIETGVDPEKMDEVRSKLQGAGLTTYDCLSPALMDMIATAAAKKAGTFKAKM</sequence>
<dbReference type="GO" id="GO:0046294">
    <property type="term" value="P:formaldehyde catabolic process"/>
    <property type="evidence" value="ECO:0007669"/>
    <property type="project" value="UniProtKB-UniRule"/>
</dbReference>
<keyword evidence="3 5" id="KW-0862">Zinc</keyword>
<comment type="function">
    <text evidence="5">Catalyzes the condensation of formaldehyde and glutathione to S-hydroxymethylglutathione.</text>
</comment>
<comment type="cofactor">
    <cofactor evidence="5">
        <name>Zn(2+)</name>
        <dbReference type="ChEBI" id="CHEBI:29105"/>
    </cofactor>
    <text evidence="5">Binds 2 Zn(2+) ions per subunit.</text>
</comment>
<evidence type="ECO:0000256" key="2">
    <source>
        <dbReference type="ARBA" id="ARBA00022723"/>
    </source>
</evidence>
<proteinExistence type="inferred from homology"/>
<feature type="binding site" evidence="5">
    <location>
        <position position="54"/>
    </location>
    <ligand>
        <name>Zn(2+)</name>
        <dbReference type="ChEBI" id="CHEBI:29105"/>
        <label>2</label>
        <note>catalytic</note>
    </ligand>
</feature>
<organism evidence="7 8">
    <name type="scientific">Extremus antarcticus</name>
    <dbReference type="NCBI Taxonomy" id="702011"/>
    <lineage>
        <taxon>Eukaryota</taxon>
        <taxon>Fungi</taxon>
        <taxon>Dikarya</taxon>
        <taxon>Ascomycota</taxon>
        <taxon>Pezizomycotina</taxon>
        <taxon>Dothideomycetes</taxon>
        <taxon>Dothideomycetidae</taxon>
        <taxon>Mycosphaerellales</taxon>
        <taxon>Extremaceae</taxon>
        <taxon>Extremus</taxon>
    </lineage>
</organism>
<dbReference type="GO" id="GO:0008270">
    <property type="term" value="F:zinc ion binding"/>
    <property type="evidence" value="ECO:0007669"/>
    <property type="project" value="UniProtKB-UniRule"/>
</dbReference>
<dbReference type="AlphaFoldDB" id="A0AAJ0DCJ5"/>
<feature type="binding site" evidence="5">
    <location>
        <position position="96"/>
    </location>
    <ligand>
        <name>Zn(2+)</name>
        <dbReference type="ChEBI" id="CHEBI:29105"/>
        <label>1</label>
        <note>structural</note>
    </ligand>
</feature>
<comment type="caution">
    <text evidence="7">The sequence shown here is derived from an EMBL/GenBank/DDBJ whole genome shotgun (WGS) entry which is preliminary data.</text>
</comment>
<feature type="binding site" evidence="5">
    <location>
        <position position="99"/>
    </location>
    <ligand>
        <name>Zn(2+)</name>
        <dbReference type="ChEBI" id="CHEBI:29105"/>
        <label>1</label>
        <note>structural</note>
    </ligand>
</feature>
<gene>
    <name evidence="7" type="ORF">LTR09_007401</name>
</gene>
<dbReference type="PROSITE" id="PS51891">
    <property type="entry name" value="CENP_V_GFA"/>
    <property type="match status" value="1"/>
</dbReference>
<evidence type="ECO:0000259" key="6">
    <source>
        <dbReference type="PROSITE" id="PS51891"/>
    </source>
</evidence>
<dbReference type="GO" id="GO:0051907">
    <property type="term" value="F:S-(hydroxymethyl)glutathione synthase activity"/>
    <property type="evidence" value="ECO:0007669"/>
    <property type="project" value="UniProtKB-UniRule"/>
</dbReference>
<comment type="similarity">
    <text evidence="1 5">Belongs to the Gfa family.</text>
</comment>
<keyword evidence="2 5" id="KW-0479">Metal-binding</keyword>
<comment type="pathway">
    <text evidence="5">One-carbon metabolism; formaldehyde degradation; formate from formaldehyde (glutathione route): step 1/3.</text>
</comment>
<dbReference type="Proteomes" id="UP001271007">
    <property type="component" value="Unassembled WGS sequence"/>
</dbReference>
<dbReference type="PIRSF" id="PIRSF033318">
    <property type="entry name" value="Formald_GSH"/>
    <property type="match status" value="1"/>
</dbReference>
<evidence type="ECO:0000256" key="1">
    <source>
        <dbReference type="ARBA" id="ARBA00005495"/>
    </source>
</evidence>
<evidence type="ECO:0000256" key="5">
    <source>
        <dbReference type="HAMAP-Rule" id="MF_03142"/>
    </source>
</evidence>
<dbReference type="EC" id="4.4.1.22" evidence="5"/>
<feature type="domain" description="CENP-V/GFA" evidence="6">
    <location>
        <begin position="20"/>
        <end position="167"/>
    </location>
</feature>
<keyword evidence="4 5" id="KW-0456">Lyase</keyword>
<evidence type="ECO:0000313" key="8">
    <source>
        <dbReference type="Proteomes" id="UP001271007"/>
    </source>
</evidence>
<keyword evidence="8" id="KW-1185">Reference proteome</keyword>
<dbReference type="InterPro" id="IPR014185">
    <property type="entry name" value="Formald_GSH"/>
</dbReference>
<dbReference type="HAMAP" id="MF_00723">
    <property type="entry name" value="Formald_GSH"/>
    <property type="match status" value="1"/>
</dbReference>
<feature type="binding site" evidence="5">
    <location>
        <position position="29"/>
    </location>
    <ligand>
        <name>Zn(2+)</name>
        <dbReference type="ChEBI" id="CHEBI:29105"/>
        <label>1</label>
        <note>structural</note>
    </ligand>
</feature>
<dbReference type="PANTHER" id="PTHR33337">
    <property type="entry name" value="GFA DOMAIN-CONTAINING PROTEIN"/>
    <property type="match status" value="1"/>
</dbReference>